<sequence>MLNNFEKIRKEKGVSLVDIADLLHIRYQTVREKINGDSDFKFGEAVKVKYAFFPEYEIEYIFRRTYESEEEE</sequence>
<name>A0A1I4BJJ1_9LACT</name>
<dbReference type="Proteomes" id="UP000199589">
    <property type="component" value="Unassembled WGS sequence"/>
</dbReference>
<dbReference type="SUPFAM" id="SSF47413">
    <property type="entry name" value="lambda repressor-like DNA-binding domains"/>
    <property type="match status" value="1"/>
</dbReference>
<evidence type="ECO:0000313" key="1">
    <source>
        <dbReference type="EMBL" id="SFK69004.1"/>
    </source>
</evidence>
<dbReference type="EMBL" id="FOSJ01000075">
    <property type="protein sequence ID" value="SFK69004.1"/>
    <property type="molecule type" value="Genomic_DNA"/>
</dbReference>
<organism evidence="1 2">
    <name type="scientific">Marinilactibacillus piezotolerans</name>
    <dbReference type="NCBI Taxonomy" id="258723"/>
    <lineage>
        <taxon>Bacteria</taxon>
        <taxon>Bacillati</taxon>
        <taxon>Bacillota</taxon>
        <taxon>Bacilli</taxon>
        <taxon>Lactobacillales</taxon>
        <taxon>Carnobacteriaceae</taxon>
        <taxon>Marinilactibacillus</taxon>
    </lineage>
</organism>
<reference evidence="2" key="1">
    <citation type="submission" date="2016-10" db="EMBL/GenBank/DDBJ databases">
        <authorList>
            <person name="Varghese N."/>
            <person name="Submissions S."/>
        </authorList>
    </citation>
    <scope>NUCLEOTIDE SEQUENCE [LARGE SCALE GENOMIC DNA]</scope>
    <source>
        <strain evidence="2">DSM 16108</strain>
    </source>
</reference>
<gene>
    <name evidence="1" type="ORF">SAMN04488569_10753</name>
</gene>
<dbReference type="GO" id="GO:0003677">
    <property type="term" value="F:DNA binding"/>
    <property type="evidence" value="ECO:0007669"/>
    <property type="project" value="InterPro"/>
</dbReference>
<evidence type="ECO:0008006" key="3">
    <source>
        <dbReference type="Google" id="ProtNLM"/>
    </source>
</evidence>
<dbReference type="AlphaFoldDB" id="A0A1I4BJJ1"/>
<proteinExistence type="predicted"/>
<dbReference type="STRING" id="258723.GCA_900169305_02020"/>
<dbReference type="OrthoDB" id="2064246at2"/>
<keyword evidence="2" id="KW-1185">Reference proteome</keyword>
<protein>
    <recommendedName>
        <fullName evidence="3">DNA-binding transcriptional regulator, XRE-family HTH domain</fullName>
    </recommendedName>
</protein>
<evidence type="ECO:0000313" key="2">
    <source>
        <dbReference type="Proteomes" id="UP000199589"/>
    </source>
</evidence>
<dbReference type="InterPro" id="IPR010982">
    <property type="entry name" value="Lambda_DNA-bd_dom_sf"/>
</dbReference>
<accession>A0A1I4BJJ1</accession>